<organism evidence="1 2">
    <name type="scientific">Pannonibacter tanglangensis</name>
    <dbReference type="NCBI Taxonomy" id="2750084"/>
    <lineage>
        <taxon>Bacteria</taxon>
        <taxon>Pseudomonadati</taxon>
        <taxon>Pseudomonadota</taxon>
        <taxon>Alphaproteobacteria</taxon>
        <taxon>Hyphomicrobiales</taxon>
        <taxon>Stappiaceae</taxon>
        <taxon>Pannonibacter</taxon>
    </lineage>
</organism>
<gene>
    <name evidence="1" type="ORF">GWI72_13855</name>
</gene>
<reference evidence="2" key="1">
    <citation type="submission" date="2020-01" db="EMBL/GenBank/DDBJ databases">
        <authorList>
            <person name="Fang Y."/>
            <person name="Sun R."/>
            <person name="Nie L."/>
            <person name="He J."/>
            <person name="Hao L."/>
            <person name="Wang L."/>
            <person name="Su S."/>
            <person name="Lv E."/>
            <person name="Zhang Z."/>
            <person name="Xie R."/>
            <person name="Liu H."/>
        </authorList>
    </citation>
    <scope>NUCLEOTIDE SEQUENCE [LARGE SCALE GENOMIC DNA]</scope>
    <source>
        <strain evidence="2">XCT-53</strain>
    </source>
</reference>
<name>A0A7X5F3Z2_9HYPH</name>
<accession>A0A7X5F3Z2</accession>
<dbReference type="AlphaFoldDB" id="A0A7X5F3Z2"/>
<keyword evidence="2" id="KW-1185">Reference proteome</keyword>
<dbReference type="Proteomes" id="UP000586722">
    <property type="component" value="Unassembled WGS sequence"/>
</dbReference>
<dbReference type="RefSeq" id="WP_161676795.1">
    <property type="nucleotide sequence ID" value="NZ_JAABLP010000003.1"/>
</dbReference>
<evidence type="ECO:0000313" key="1">
    <source>
        <dbReference type="EMBL" id="NBN79357.1"/>
    </source>
</evidence>
<proteinExistence type="predicted"/>
<comment type="caution">
    <text evidence="1">The sequence shown here is derived from an EMBL/GenBank/DDBJ whole genome shotgun (WGS) entry which is preliminary data.</text>
</comment>
<protein>
    <submittedName>
        <fullName evidence="1">Uncharacterized protein</fullName>
    </submittedName>
</protein>
<dbReference type="EMBL" id="JAABLQ010000001">
    <property type="protein sequence ID" value="NBN79357.1"/>
    <property type="molecule type" value="Genomic_DNA"/>
</dbReference>
<evidence type="ECO:0000313" key="2">
    <source>
        <dbReference type="Proteomes" id="UP000586722"/>
    </source>
</evidence>
<sequence length="139" mass="14856">MTETADHLSGPLAVERSPAPVVTTLVAAIAKAHAVVEAETLALREQAGVDLRAYEHRKSQALLELTRASRGLIPAGIDGLRDTPVAEELARLRAALDANMTLLEKHLDAVREIADVISRAMIEAESDGTYGAQIAGWRP</sequence>